<dbReference type="VEuPathDB" id="TriTrypDB:LpyrH10_03_0080"/>
<evidence type="ECO:0000313" key="1">
    <source>
        <dbReference type="EMBL" id="KPA73253.1"/>
    </source>
</evidence>
<dbReference type="GeneID" id="26902152"/>
<dbReference type="EMBL" id="LGTL01000038">
    <property type="protein sequence ID" value="KPA73253.1"/>
    <property type="molecule type" value="Genomic_DNA"/>
</dbReference>
<evidence type="ECO:0000313" key="3">
    <source>
        <dbReference type="Proteomes" id="UP000037923"/>
    </source>
</evidence>
<keyword evidence="3" id="KW-1185">Reference proteome</keyword>
<dbReference type="RefSeq" id="XP_015661993.1">
    <property type="nucleotide sequence ID" value="XM_015798515.1"/>
</dbReference>
<accession>A0A0N0VGH0</accession>
<dbReference type="GeneID" id="26910250"/>
<evidence type="ECO:0000313" key="2">
    <source>
        <dbReference type="EMBL" id="KPA83554.1"/>
    </source>
</evidence>
<dbReference type="RefSeq" id="XP_015651692.1">
    <property type="nucleotide sequence ID" value="XM_015809652.1"/>
</dbReference>
<reference evidence="2 3" key="1">
    <citation type="submission" date="2015-07" db="EMBL/GenBank/DDBJ databases">
        <title>High-quality genome of monoxenous trypanosomatid Leptomonas pyrrhocoris.</title>
        <authorList>
            <person name="Flegontov P."/>
            <person name="Butenko A."/>
            <person name="Firsov S."/>
            <person name="Vlcek C."/>
            <person name="Logacheva M.D."/>
            <person name="Field M."/>
            <person name="Filatov D."/>
            <person name="Flegontova O."/>
            <person name="Gerasimov E."/>
            <person name="Jackson A.P."/>
            <person name="Kelly S."/>
            <person name="Opperdoes F."/>
            <person name="O'Reilly A."/>
            <person name="Votypka J."/>
            <person name="Yurchenko V."/>
            <person name="Lukes J."/>
        </authorList>
    </citation>
    <scope>NUCLEOTIDE SEQUENCE [LARGE SCALE GENOMIC DNA]</scope>
    <source>
        <strain evidence="2">H10</strain>
    </source>
</reference>
<dbReference type="Proteomes" id="UP000037923">
    <property type="component" value="Unassembled WGS sequence"/>
</dbReference>
<protein>
    <submittedName>
        <fullName evidence="2">Uncharacterized protein</fullName>
    </submittedName>
</protein>
<organism evidence="2 3">
    <name type="scientific">Leptomonas pyrrhocoris</name>
    <name type="common">Firebug parasite</name>
    <dbReference type="NCBI Taxonomy" id="157538"/>
    <lineage>
        <taxon>Eukaryota</taxon>
        <taxon>Discoba</taxon>
        <taxon>Euglenozoa</taxon>
        <taxon>Kinetoplastea</taxon>
        <taxon>Metakinetoplastina</taxon>
        <taxon>Trypanosomatida</taxon>
        <taxon>Trypanosomatidae</taxon>
        <taxon>Leishmaniinae</taxon>
        <taxon>Leptomonas</taxon>
    </lineage>
</organism>
<dbReference type="RefSeq" id="XP_015661994.1">
    <property type="nucleotide sequence ID" value="XM_015798516.1"/>
</dbReference>
<dbReference type="AlphaFoldDB" id="A0A0N0VGH0"/>
<dbReference type="EMBL" id="LGTL01000003">
    <property type="protein sequence ID" value="KPA83555.1"/>
    <property type="molecule type" value="Genomic_DNA"/>
</dbReference>
<dbReference type="VEuPathDB" id="TriTrypDB:LpyrH10_38_0090"/>
<comment type="caution">
    <text evidence="2">The sequence shown here is derived from an EMBL/GenBank/DDBJ whole genome shotgun (WGS) entry which is preliminary data.</text>
</comment>
<proteinExistence type="predicted"/>
<sequence length="163" mass="18441">MHLTDSSRGGAPRFAQWCLSILTNGFRGAYSSVRQTCGRRRRGALFSGGGCTMHGPPLCTETRQPSHRRRQHAPFSWFFIFSGHQHRLGDFRSSDDVVCPLLLPRRGCSGREVQRTFRFHGGAFRLCEFSRAVLFIKAGGLLFLFLFGSATRELQRSECIIAW</sequence>
<gene>
    <name evidence="2" type="ORF">ABB37_01857</name>
    <name evidence="1" type="ORF">ABB37_09970</name>
</gene>
<dbReference type="EMBL" id="LGTL01000003">
    <property type="protein sequence ID" value="KPA83554.1"/>
    <property type="molecule type" value="Genomic_DNA"/>
</dbReference>
<name>A0A0N0VGH0_LEPPY</name>